<proteinExistence type="predicted"/>
<sequence>MSKLRETASALSGLSKVLINIRAGHVYLLHMIGDVIVMDQNYERFFQQKKIRFVEFPLFVNVSIKVQEYSPSERHNTCQVLVAVEHVTIKDARGENRNSIPVSCKFSQHQAFDGTYTNTRAISSPDGQTFCLLDEVATNTDVIGGCWRN</sequence>
<keyword evidence="2" id="KW-1185">Reference proteome</keyword>
<protein>
    <submittedName>
        <fullName evidence="1">Uncharacterized protein</fullName>
    </submittedName>
</protein>
<name>A0A397S7Y2_9GLOM</name>
<accession>A0A397S7Y2</accession>
<gene>
    <name evidence="1" type="ORF">C1645_584643</name>
</gene>
<dbReference type="Proteomes" id="UP000265703">
    <property type="component" value="Unassembled WGS sequence"/>
</dbReference>
<organism evidence="1 2">
    <name type="scientific">Glomus cerebriforme</name>
    <dbReference type="NCBI Taxonomy" id="658196"/>
    <lineage>
        <taxon>Eukaryota</taxon>
        <taxon>Fungi</taxon>
        <taxon>Fungi incertae sedis</taxon>
        <taxon>Mucoromycota</taxon>
        <taxon>Glomeromycotina</taxon>
        <taxon>Glomeromycetes</taxon>
        <taxon>Glomerales</taxon>
        <taxon>Glomeraceae</taxon>
        <taxon>Glomus</taxon>
    </lineage>
</organism>
<dbReference type="EMBL" id="QKYT01000887">
    <property type="protein sequence ID" value="RIA80846.1"/>
    <property type="molecule type" value="Genomic_DNA"/>
</dbReference>
<dbReference type="AlphaFoldDB" id="A0A397S7Y2"/>
<evidence type="ECO:0000313" key="1">
    <source>
        <dbReference type="EMBL" id="RIA80846.1"/>
    </source>
</evidence>
<dbReference type="OrthoDB" id="5590091at2759"/>
<comment type="caution">
    <text evidence="1">The sequence shown here is derived from an EMBL/GenBank/DDBJ whole genome shotgun (WGS) entry which is preliminary data.</text>
</comment>
<reference evidence="1 2" key="1">
    <citation type="submission" date="2018-06" db="EMBL/GenBank/DDBJ databases">
        <title>Comparative genomics reveals the genomic features of Rhizophagus irregularis, R. cerebriforme, R. diaphanum and Gigaspora rosea, and their symbiotic lifestyle signature.</title>
        <authorList>
            <person name="Morin E."/>
            <person name="San Clemente H."/>
            <person name="Chen E.C.H."/>
            <person name="De La Providencia I."/>
            <person name="Hainaut M."/>
            <person name="Kuo A."/>
            <person name="Kohler A."/>
            <person name="Murat C."/>
            <person name="Tang N."/>
            <person name="Roy S."/>
            <person name="Loubradou J."/>
            <person name="Henrissat B."/>
            <person name="Grigoriev I.V."/>
            <person name="Corradi N."/>
            <person name="Roux C."/>
            <person name="Martin F.M."/>
        </authorList>
    </citation>
    <scope>NUCLEOTIDE SEQUENCE [LARGE SCALE GENOMIC DNA]</scope>
    <source>
        <strain evidence="1 2">DAOM 227022</strain>
    </source>
</reference>
<evidence type="ECO:0000313" key="2">
    <source>
        <dbReference type="Proteomes" id="UP000265703"/>
    </source>
</evidence>